<evidence type="ECO:0000259" key="9">
    <source>
        <dbReference type="Pfam" id="PF02826"/>
    </source>
</evidence>
<dbReference type="InterPro" id="IPR036412">
    <property type="entry name" value="HAD-like_sf"/>
</dbReference>
<feature type="region of interest" description="Disordered" evidence="7">
    <location>
        <begin position="315"/>
        <end position="396"/>
    </location>
</feature>
<dbReference type="InterPro" id="IPR006139">
    <property type="entry name" value="D-isomer_2_OHA_DH_cat_dom"/>
</dbReference>
<dbReference type="Pfam" id="PF02826">
    <property type="entry name" value="2-Hacid_dh_C"/>
    <property type="match status" value="1"/>
</dbReference>
<dbReference type="SUPFAM" id="SSF56784">
    <property type="entry name" value="HAD-like"/>
    <property type="match status" value="1"/>
</dbReference>
<dbReference type="SFLD" id="SFLDG01133">
    <property type="entry name" value="C1.5.4:_Enolase-phosphatase_Li"/>
    <property type="match status" value="1"/>
</dbReference>
<evidence type="ECO:0000313" key="10">
    <source>
        <dbReference type="EMBL" id="SDC96679.1"/>
    </source>
</evidence>
<feature type="compositionally biased region" description="Pro residues" evidence="7">
    <location>
        <begin position="316"/>
        <end position="326"/>
    </location>
</feature>
<dbReference type="GO" id="GO:0051287">
    <property type="term" value="F:NAD binding"/>
    <property type="evidence" value="ECO:0007669"/>
    <property type="project" value="InterPro"/>
</dbReference>
<dbReference type="GO" id="GO:0016616">
    <property type="term" value="F:oxidoreductase activity, acting on the CH-OH group of donors, NAD or NADP as acceptor"/>
    <property type="evidence" value="ECO:0007669"/>
    <property type="project" value="InterPro"/>
</dbReference>
<dbReference type="Gene3D" id="3.40.50.720">
    <property type="entry name" value="NAD(P)-binding Rossmann-like Domain"/>
    <property type="match status" value="2"/>
</dbReference>
<feature type="compositionally biased region" description="Basic and acidic residues" evidence="7">
    <location>
        <begin position="358"/>
        <end position="394"/>
    </location>
</feature>
<dbReference type="PANTHER" id="PTHR43761">
    <property type="entry name" value="D-ISOMER SPECIFIC 2-HYDROXYACID DEHYDROGENASE FAMILY PROTEIN (AFU_ORTHOLOGUE AFUA_1G13630)"/>
    <property type="match status" value="1"/>
</dbReference>
<dbReference type="InterPro" id="IPR023943">
    <property type="entry name" value="Enolase-ppase_E1"/>
</dbReference>
<dbReference type="EMBL" id="FMYG01000009">
    <property type="protein sequence ID" value="SDC96679.1"/>
    <property type="molecule type" value="Genomic_DNA"/>
</dbReference>
<feature type="compositionally biased region" description="Basic and acidic residues" evidence="7">
    <location>
        <begin position="330"/>
        <end position="342"/>
    </location>
</feature>
<evidence type="ECO:0000259" key="8">
    <source>
        <dbReference type="Pfam" id="PF00389"/>
    </source>
</evidence>
<evidence type="ECO:0000256" key="2">
    <source>
        <dbReference type="ARBA" id="ARBA00022605"/>
    </source>
</evidence>
<keyword evidence="6" id="KW-0486">Methionine biosynthesis</keyword>
<dbReference type="SUPFAM" id="SSF52283">
    <property type="entry name" value="Formate/glycerate dehydrogenase catalytic domain-like"/>
    <property type="match status" value="1"/>
</dbReference>
<feature type="domain" description="D-isomer specific 2-hydroxyacid dehydrogenase catalytic" evidence="8">
    <location>
        <begin position="45"/>
        <end position="342"/>
    </location>
</feature>
<dbReference type="InterPro" id="IPR006140">
    <property type="entry name" value="D-isomer_DH_NAD-bd"/>
</dbReference>
<keyword evidence="4" id="KW-0560">Oxidoreductase</keyword>
<comment type="similarity">
    <text evidence="1">Belongs to the D-isomer specific 2-hydroxyacid dehydrogenase family.</text>
</comment>
<evidence type="ECO:0000256" key="3">
    <source>
        <dbReference type="ARBA" id="ARBA00022801"/>
    </source>
</evidence>
<sequence length="627" mass="65909">MTRIVITAPFDPRIAAELPGEVVTASEAETGQSLGARAAADPVFAAALAEADVVIAELDRIDDDALAAAPRLSLVVACRANPANVDLAACAARGVEVRTTPGRNADVTADFTLALLLATVRHVPAASAWLRAGNWSGDDVFEPYARFRGIGLSGRQLGVVGGGAVGRRVVRRAQGFGMRIAVYDPFLAPGALGDDVQHLELDDLLATSDIVTLHVPLTPETTGLIAARELALLRPDAYLVNAGRAALVDRDALLAVLREGRIAGAGFDVFHDEPLSSDDELLRLPNVTLTPHIAGASDDVVVEHSRLAAAAVASVFPPPSSSPSPSPHSAEVREATAPDAESRTQAATHRNADASPTHPDDSREATAPDAESRTQAATHREASTPDPHEREHHVTATATADVVVLDIEGTTSAAGFILGDLYDYARPRLDEVLGRDDDTVRAARADAIAETGLDADASDAEIAEALRGLMAKDVKSTPLKTLQGIIWAEGFAAGEIHSQFFDDVPPRLHAWHEDGIRLAVYSSGSVASQVPWFRHAPQGDLTPLVEDFFDTVKAGPKKESASFDKIAAALGVAPDRALFLTDHPDEVSAALAAGWQVVALDRAGEPWAGADFAAPAVASFDEIEVTR</sequence>
<dbReference type="SFLD" id="SFLDG01129">
    <property type="entry name" value="C1.5:_HAD__Beta-PGM__Phosphata"/>
    <property type="match status" value="1"/>
</dbReference>
<dbReference type="Gene3D" id="1.10.720.60">
    <property type="match status" value="1"/>
</dbReference>
<protein>
    <submittedName>
        <fullName evidence="10">2,3-diketo-5-methylthio-1-phosphopentane phosphatase</fullName>
    </submittedName>
</protein>
<evidence type="ECO:0000313" key="11">
    <source>
        <dbReference type="Proteomes" id="UP000183203"/>
    </source>
</evidence>
<evidence type="ECO:0000256" key="7">
    <source>
        <dbReference type="SAM" id="MobiDB-lite"/>
    </source>
</evidence>
<dbReference type="AlphaFoldDB" id="A0A1G6QW66"/>
<dbReference type="SUPFAM" id="SSF51735">
    <property type="entry name" value="NAD(P)-binding Rossmann-fold domains"/>
    <property type="match status" value="1"/>
</dbReference>
<dbReference type="Pfam" id="PF00702">
    <property type="entry name" value="Hydrolase"/>
    <property type="match status" value="1"/>
</dbReference>
<dbReference type="InterPro" id="IPR050418">
    <property type="entry name" value="D-iso_2-hydroxyacid_DH_PdxB"/>
</dbReference>
<dbReference type="GO" id="GO:0000287">
    <property type="term" value="F:magnesium ion binding"/>
    <property type="evidence" value="ECO:0007669"/>
    <property type="project" value="InterPro"/>
</dbReference>
<dbReference type="InterPro" id="IPR036291">
    <property type="entry name" value="NAD(P)-bd_dom_sf"/>
</dbReference>
<keyword evidence="3" id="KW-0378">Hydrolase</keyword>
<dbReference type="CDD" id="cd01629">
    <property type="entry name" value="HAD_EP"/>
    <property type="match status" value="1"/>
</dbReference>
<name>A0A1G6QW66_9MICO</name>
<dbReference type="Gene3D" id="3.40.50.1000">
    <property type="entry name" value="HAD superfamily/HAD-like"/>
    <property type="match status" value="1"/>
</dbReference>
<reference evidence="10 11" key="1">
    <citation type="submission" date="2016-09" db="EMBL/GenBank/DDBJ databases">
        <authorList>
            <person name="Capua I."/>
            <person name="De Benedictis P."/>
            <person name="Joannis T."/>
            <person name="Lombin L.H."/>
            <person name="Cattoli G."/>
        </authorList>
    </citation>
    <scope>NUCLEOTIDE SEQUENCE [LARGE SCALE GENOMIC DNA]</scope>
    <source>
        <strain evidence="10 11">NIO-1002</strain>
    </source>
</reference>
<dbReference type="NCBIfam" id="TIGR01691">
    <property type="entry name" value="enolase-ppase"/>
    <property type="match status" value="1"/>
</dbReference>
<accession>A0A1G6QW66</accession>
<evidence type="ECO:0000256" key="5">
    <source>
        <dbReference type="ARBA" id="ARBA00023027"/>
    </source>
</evidence>
<dbReference type="STRING" id="993073.AS029_15590"/>
<dbReference type="GO" id="GO:0043874">
    <property type="term" value="F:acireductone synthase activity"/>
    <property type="evidence" value="ECO:0007669"/>
    <property type="project" value="InterPro"/>
</dbReference>
<dbReference type="SFLD" id="SFLDS00003">
    <property type="entry name" value="Haloacid_Dehalogenase"/>
    <property type="match status" value="1"/>
</dbReference>
<evidence type="ECO:0000256" key="4">
    <source>
        <dbReference type="ARBA" id="ARBA00023002"/>
    </source>
</evidence>
<dbReference type="RefSeq" id="WP_167345289.1">
    <property type="nucleotide sequence ID" value="NZ_FMYG01000009.1"/>
</dbReference>
<keyword evidence="5" id="KW-0520">NAD</keyword>
<proteinExistence type="inferred from homology"/>
<dbReference type="GO" id="GO:0019509">
    <property type="term" value="P:L-methionine salvage from methylthioadenosine"/>
    <property type="evidence" value="ECO:0007669"/>
    <property type="project" value="InterPro"/>
</dbReference>
<keyword evidence="2" id="KW-0028">Amino-acid biosynthesis</keyword>
<organism evidence="10 11">
    <name type="scientific">Microbacterium enclense</name>
    <dbReference type="NCBI Taxonomy" id="993073"/>
    <lineage>
        <taxon>Bacteria</taxon>
        <taxon>Bacillati</taxon>
        <taxon>Actinomycetota</taxon>
        <taxon>Actinomycetes</taxon>
        <taxon>Micrococcales</taxon>
        <taxon>Microbacteriaceae</taxon>
        <taxon>Microbacterium</taxon>
    </lineage>
</organism>
<dbReference type="PANTHER" id="PTHR43761:SF1">
    <property type="entry name" value="D-ISOMER SPECIFIC 2-HYDROXYACID DEHYDROGENASE CATALYTIC DOMAIN-CONTAINING PROTEIN-RELATED"/>
    <property type="match status" value="1"/>
</dbReference>
<feature type="domain" description="D-isomer specific 2-hydroxyacid dehydrogenase NAD-binding" evidence="9">
    <location>
        <begin position="113"/>
        <end position="294"/>
    </location>
</feature>
<gene>
    <name evidence="10" type="ORF">SAMN05216418_3409</name>
</gene>
<dbReference type="InterPro" id="IPR023214">
    <property type="entry name" value="HAD_sf"/>
</dbReference>
<evidence type="ECO:0000256" key="1">
    <source>
        <dbReference type="ARBA" id="ARBA00005854"/>
    </source>
</evidence>
<evidence type="ECO:0000256" key="6">
    <source>
        <dbReference type="ARBA" id="ARBA00023167"/>
    </source>
</evidence>
<dbReference type="Proteomes" id="UP000183203">
    <property type="component" value="Unassembled WGS sequence"/>
</dbReference>
<dbReference type="FunFam" id="3.40.50.720:FF:000203">
    <property type="entry name" value="D-3-phosphoglycerate dehydrogenase (SerA)"/>
    <property type="match status" value="1"/>
</dbReference>
<dbReference type="Pfam" id="PF00389">
    <property type="entry name" value="2-Hacid_dh"/>
    <property type="match status" value="1"/>
</dbReference>